<dbReference type="InterPro" id="IPR028098">
    <property type="entry name" value="Glyco_trans_4-like_N"/>
</dbReference>
<reference evidence="3 4" key="1">
    <citation type="submission" date="2019-08" db="EMBL/GenBank/DDBJ databases">
        <title>Genome of Vicingus serpentipes NCIMB 15042.</title>
        <authorList>
            <person name="Bowman J.P."/>
        </authorList>
    </citation>
    <scope>NUCLEOTIDE SEQUENCE [LARGE SCALE GENOMIC DNA]</scope>
    <source>
        <strain evidence="3 4">NCIMB 15042</strain>
    </source>
</reference>
<evidence type="ECO:0000313" key="4">
    <source>
        <dbReference type="Proteomes" id="UP000321721"/>
    </source>
</evidence>
<name>A0A5C6RTG0_9FLAO</name>
<gene>
    <name evidence="3" type="ORF">FRY74_07555</name>
</gene>
<dbReference type="PANTHER" id="PTHR45947">
    <property type="entry name" value="SULFOQUINOVOSYL TRANSFERASE SQD2"/>
    <property type="match status" value="1"/>
</dbReference>
<feature type="domain" description="Glycosyltransferase subfamily 4-like N-terminal" evidence="2">
    <location>
        <begin position="100"/>
        <end position="190"/>
    </location>
</feature>
<accession>A0A5C6RTG0</accession>
<dbReference type="GO" id="GO:0016757">
    <property type="term" value="F:glycosyltransferase activity"/>
    <property type="evidence" value="ECO:0007669"/>
    <property type="project" value="InterPro"/>
</dbReference>
<dbReference type="Gene3D" id="3.40.50.2000">
    <property type="entry name" value="Glycogen Phosphorylase B"/>
    <property type="match status" value="2"/>
</dbReference>
<dbReference type="Pfam" id="PF13439">
    <property type="entry name" value="Glyco_transf_4"/>
    <property type="match status" value="1"/>
</dbReference>
<keyword evidence="4" id="KW-1185">Reference proteome</keyword>
<feature type="domain" description="Glycosyl transferase family 1" evidence="1">
    <location>
        <begin position="198"/>
        <end position="345"/>
    </location>
</feature>
<sequence>MTEQKHIKLLVLPELFPDFEGDWKGVFVEDYLKSVENIDTQTLYIRLRGKEKGISDELFRGQFKVRRYNLANKKVSAFLKPFKYVQWFLKGTQLGSSYSDTTIIHAHGAILNGTLAYLISKKLKVPFVVTEHTGPYSRILDSWLKSKISKFVFNKAAKVLVVSKHQKQQVLKLGIAADKVEVSYNPVNTDIYQLSTSTAKNIVFVSRLDKFKGGLRTLKAFHQLLDKHPDYTLTIIGEGEDLEAIERYISKNNLSKNVILKGTLTKAEIAEVFSNSSFMVFPSRHETFGLVVAEALSSGLPVVCTNQTAPKEFINDKNGILVQPNNVNEIAAAMEQIIKHRSDYNAQEIRQQVIDRFGLESFGKYLIDVYKAII</sequence>
<dbReference type="SUPFAM" id="SSF53756">
    <property type="entry name" value="UDP-Glycosyltransferase/glycogen phosphorylase"/>
    <property type="match status" value="1"/>
</dbReference>
<evidence type="ECO:0000259" key="2">
    <source>
        <dbReference type="Pfam" id="PF13439"/>
    </source>
</evidence>
<comment type="caution">
    <text evidence="3">The sequence shown here is derived from an EMBL/GenBank/DDBJ whole genome shotgun (WGS) entry which is preliminary data.</text>
</comment>
<dbReference type="InterPro" id="IPR001296">
    <property type="entry name" value="Glyco_trans_1"/>
</dbReference>
<dbReference type="Proteomes" id="UP000321721">
    <property type="component" value="Unassembled WGS sequence"/>
</dbReference>
<proteinExistence type="predicted"/>
<dbReference type="OrthoDB" id="1522162at2"/>
<evidence type="ECO:0000313" key="3">
    <source>
        <dbReference type="EMBL" id="TXB65269.1"/>
    </source>
</evidence>
<evidence type="ECO:0000259" key="1">
    <source>
        <dbReference type="Pfam" id="PF00534"/>
    </source>
</evidence>
<organism evidence="3 4">
    <name type="scientific">Vicingus serpentipes</name>
    <dbReference type="NCBI Taxonomy" id="1926625"/>
    <lineage>
        <taxon>Bacteria</taxon>
        <taxon>Pseudomonadati</taxon>
        <taxon>Bacteroidota</taxon>
        <taxon>Flavobacteriia</taxon>
        <taxon>Flavobacteriales</taxon>
        <taxon>Vicingaceae</taxon>
        <taxon>Vicingus</taxon>
    </lineage>
</organism>
<dbReference type="AlphaFoldDB" id="A0A5C6RTG0"/>
<dbReference type="PANTHER" id="PTHR45947:SF3">
    <property type="entry name" value="SULFOQUINOVOSYL TRANSFERASE SQD2"/>
    <property type="match status" value="1"/>
</dbReference>
<dbReference type="Pfam" id="PF00534">
    <property type="entry name" value="Glycos_transf_1"/>
    <property type="match status" value="1"/>
</dbReference>
<dbReference type="EMBL" id="VOOS01000003">
    <property type="protein sequence ID" value="TXB65269.1"/>
    <property type="molecule type" value="Genomic_DNA"/>
</dbReference>
<protein>
    <submittedName>
        <fullName evidence="3">Glycosyltransferase family 4 protein</fullName>
    </submittedName>
</protein>
<keyword evidence="3" id="KW-0808">Transferase</keyword>
<dbReference type="InterPro" id="IPR050194">
    <property type="entry name" value="Glycosyltransferase_grp1"/>
</dbReference>